<dbReference type="EMBL" id="QZEW01000085">
    <property type="protein sequence ID" value="RJL07705.1"/>
    <property type="molecule type" value="Genomic_DNA"/>
</dbReference>
<keyword evidence="2" id="KW-1185">Reference proteome</keyword>
<reference evidence="2" key="1">
    <citation type="submission" date="2018-09" db="EMBL/GenBank/DDBJ databases">
        <title>Paracoccus onubensis nov. sp. a moderate halophilic bacterium isolated from Gruta de las Maravillas (Aracena, Spain).</title>
        <authorList>
            <person name="Jurado V."/>
            <person name="Gutierrez-Patricio S."/>
            <person name="Gonzalez-Pimentel J.L."/>
            <person name="Miller A.Z."/>
            <person name="Laiz L."/>
            <person name="Saiz-Jimenez C."/>
        </authorList>
    </citation>
    <scope>NUCLEOTIDE SEQUENCE [LARGE SCALE GENOMIC DNA]</scope>
    <source>
        <strain evidence="2">DSM 26381</strain>
    </source>
</reference>
<dbReference type="AlphaFoldDB" id="A0A419A379"/>
<sequence length="146" mass="16692">MAFEDDYHFPYVTTPARVTEYEASHHIFGSLLDEVKELSKKKPDATMNAGKVKIVNRVLQNLLMVLEGQPDAKYLEALDDDDLPQVSDAVLVMVQFKSALESFKKKHFMHIGGYGHRWITPDLIAYIKADYEEDIEGEEEDEDEAL</sequence>
<dbReference type="Proteomes" id="UP000283587">
    <property type="component" value="Unassembled WGS sequence"/>
</dbReference>
<evidence type="ECO:0000313" key="2">
    <source>
        <dbReference type="Proteomes" id="UP000283587"/>
    </source>
</evidence>
<name>A0A419A379_9RHOB</name>
<evidence type="ECO:0000313" key="1">
    <source>
        <dbReference type="EMBL" id="RJL07705.1"/>
    </source>
</evidence>
<protein>
    <submittedName>
        <fullName evidence="1">Uncharacterized protein</fullName>
    </submittedName>
</protein>
<organism evidence="1 2">
    <name type="scientific">Paracoccus siganidrum</name>
    <dbReference type="NCBI Taxonomy" id="1276757"/>
    <lineage>
        <taxon>Bacteria</taxon>
        <taxon>Pseudomonadati</taxon>
        <taxon>Pseudomonadota</taxon>
        <taxon>Alphaproteobacteria</taxon>
        <taxon>Rhodobacterales</taxon>
        <taxon>Paracoccaceae</taxon>
        <taxon>Paracoccus</taxon>
    </lineage>
</organism>
<dbReference type="OrthoDB" id="7605443at2"/>
<proteinExistence type="predicted"/>
<accession>A0A419A379</accession>
<comment type="caution">
    <text evidence="1">The sequence shown here is derived from an EMBL/GenBank/DDBJ whole genome shotgun (WGS) entry which is preliminary data.</text>
</comment>
<gene>
    <name evidence="1" type="ORF">D3P05_17230</name>
</gene>
<dbReference type="RefSeq" id="WP_119899933.1">
    <property type="nucleotide sequence ID" value="NZ_QNRC01000041.1"/>
</dbReference>